<dbReference type="Gene3D" id="3.50.50.60">
    <property type="entry name" value="FAD/NAD(P)-binding domain"/>
    <property type="match status" value="1"/>
</dbReference>
<evidence type="ECO:0000259" key="3">
    <source>
        <dbReference type="Pfam" id="PF01494"/>
    </source>
</evidence>
<reference evidence="5" key="1">
    <citation type="journal article" date="2019" name="Int. J. Syst. Evol. Microbiol.">
        <title>The Global Catalogue of Microorganisms (GCM) 10K type strain sequencing project: providing services to taxonomists for standard genome sequencing and annotation.</title>
        <authorList>
            <consortium name="The Broad Institute Genomics Platform"/>
            <consortium name="The Broad Institute Genome Sequencing Center for Infectious Disease"/>
            <person name="Wu L."/>
            <person name="Ma J."/>
        </authorList>
    </citation>
    <scope>NUCLEOTIDE SEQUENCE [LARGE SCALE GENOMIC DNA]</scope>
    <source>
        <strain evidence="5">JCM 16545</strain>
    </source>
</reference>
<dbReference type="NCBIfam" id="NF005243">
    <property type="entry name" value="PRK06753.1"/>
    <property type="match status" value="1"/>
</dbReference>
<proteinExistence type="predicted"/>
<comment type="caution">
    <text evidence="4">The sequence shown here is derived from an EMBL/GenBank/DDBJ whole genome shotgun (WGS) entry which is preliminary data.</text>
</comment>
<dbReference type="InterPro" id="IPR050493">
    <property type="entry name" value="FAD-dep_Monooxygenase_BioMet"/>
</dbReference>
<dbReference type="GO" id="GO:0004497">
    <property type="term" value="F:monooxygenase activity"/>
    <property type="evidence" value="ECO:0007669"/>
    <property type="project" value="UniProtKB-KW"/>
</dbReference>
<dbReference type="RefSeq" id="WP_229961232.1">
    <property type="nucleotide sequence ID" value="NZ_JAJJWI010000011.1"/>
</dbReference>
<dbReference type="InterPro" id="IPR002938">
    <property type="entry name" value="FAD-bd"/>
</dbReference>
<dbReference type="EMBL" id="JBHUHV010000059">
    <property type="protein sequence ID" value="MFD2069264.1"/>
    <property type="molecule type" value="Genomic_DNA"/>
</dbReference>
<dbReference type="SUPFAM" id="SSF51905">
    <property type="entry name" value="FAD/NAD(P)-binding domain"/>
    <property type="match status" value="1"/>
</dbReference>
<evidence type="ECO:0000256" key="2">
    <source>
        <dbReference type="ARBA" id="ARBA00023033"/>
    </source>
</evidence>
<dbReference type="Proteomes" id="UP001597369">
    <property type="component" value="Unassembled WGS sequence"/>
</dbReference>
<organism evidence="4 5">
    <name type="scientific">Pontibacter silvestris</name>
    <dbReference type="NCBI Taxonomy" id="2305183"/>
    <lineage>
        <taxon>Bacteria</taxon>
        <taxon>Pseudomonadati</taxon>
        <taxon>Bacteroidota</taxon>
        <taxon>Cytophagia</taxon>
        <taxon>Cytophagales</taxon>
        <taxon>Hymenobacteraceae</taxon>
        <taxon>Pontibacter</taxon>
    </lineage>
</organism>
<name>A0ABW4X2N9_9BACT</name>
<dbReference type="Pfam" id="PF01494">
    <property type="entry name" value="FAD_binding_3"/>
    <property type="match status" value="1"/>
</dbReference>
<dbReference type="PANTHER" id="PTHR13789">
    <property type="entry name" value="MONOOXYGENASE"/>
    <property type="match status" value="1"/>
</dbReference>
<accession>A0ABW4X2N9</accession>
<gene>
    <name evidence="4" type="ORF">ACFSKU_20435</name>
</gene>
<keyword evidence="2 4" id="KW-0503">Monooxygenase</keyword>
<dbReference type="InterPro" id="IPR036188">
    <property type="entry name" value="FAD/NAD-bd_sf"/>
</dbReference>
<sequence length="380" mass="41395">MKVIIVGGGIGGLCTAIALQEIGIEAAVYEAATELKPVGAGVGLAANAIQGLERLGVAEEVISRGKQLTALVTFDEKDKVISNFDTKALSQKYGINNFVIHRADLHEVLYNHLQPGSLVLGKRCQGVSQEGDQVQVSFTDGTHATADLLIAADGINSVVRQQLLPQSQPRYAGYTCWRAVIDNPGVAINSMISAETWAPQGRIGIAPLQDGKIYWYVCMNAPERNEQMQQMTPAELSMHFASVHPPVQEVIAAAKPEQLIWNDIADLKPLKQFVFGRVVLLGDAAHATTPNMGQGACQAIEDAVVLGQCLKREPVLAVALANYEHRRIARTAKVIRLSRLLGEVSQWQSSMLGSVRNALFRLMPKFITQSQMEDLYRVDF</sequence>
<dbReference type="PANTHER" id="PTHR13789:SF309">
    <property type="entry name" value="PUTATIVE (AFU_ORTHOLOGUE AFUA_6G14510)-RELATED"/>
    <property type="match status" value="1"/>
</dbReference>
<evidence type="ECO:0000313" key="4">
    <source>
        <dbReference type="EMBL" id="MFD2069264.1"/>
    </source>
</evidence>
<evidence type="ECO:0000313" key="5">
    <source>
        <dbReference type="Proteomes" id="UP001597369"/>
    </source>
</evidence>
<keyword evidence="1" id="KW-0560">Oxidoreductase</keyword>
<feature type="domain" description="FAD-binding" evidence="3">
    <location>
        <begin position="2"/>
        <end position="336"/>
    </location>
</feature>
<dbReference type="PRINTS" id="PR00420">
    <property type="entry name" value="RNGMNOXGNASE"/>
</dbReference>
<evidence type="ECO:0000256" key="1">
    <source>
        <dbReference type="ARBA" id="ARBA00023002"/>
    </source>
</evidence>
<keyword evidence="5" id="KW-1185">Reference proteome</keyword>
<protein>
    <submittedName>
        <fullName evidence="4">FAD-dependent monooxygenase</fullName>
    </submittedName>
</protein>